<keyword evidence="13" id="KW-1185">Reference proteome</keyword>
<dbReference type="Gene3D" id="3.30.830.10">
    <property type="entry name" value="Metalloenzyme, LuxS/M16 peptidase-like"/>
    <property type="match status" value="1"/>
</dbReference>
<organism evidence="12 13">
    <name type="scientific">Phakopsora pachyrhizi</name>
    <name type="common">Asian soybean rust disease fungus</name>
    <dbReference type="NCBI Taxonomy" id="170000"/>
    <lineage>
        <taxon>Eukaryota</taxon>
        <taxon>Fungi</taxon>
        <taxon>Dikarya</taxon>
        <taxon>Basidiomycota</taxon>
        <taxon>Pucciniomycotina</taxon>
        <taxon>Pucciniomycetes</taxon>
        <taxon>Pucciniales</taxon>
        <taxon>Phakopsoraceae</taxon>
        <taxon>Phakopsora</taxon>
    </lineage>
</organism>
<keyword evidence="4" id="KW-0645">Protease</keyword>
<keyword evidence="6" id="KW-0378">Hydrolase</keyword>
<dbReference type="InterPro" id="IPR050361">
    <property type="entry name" value="MPP/UQCRC_Complex"/>
</dbReference>
<evidence type="ECO:0000256" key="4">
    <source>
        <dbReference type="ARBA" id="ARBA00022670"/>
    </source>
</evidence>
<dbReference type="EC" id="3.4.24.64" evidence="3"/>
<comment type="catalytic activity">
    <reaction evidence="1">
        <text>Release of N-terminal transit peptides from precursor proteins imported into the mitochondrion, typically with Arg in position P2.</text>
        <dbReference type="EC" id="3.4.24.64"/>
    </reaction>
</comment>
<evidence type="ECO:0000259" key="11">
    <source>
        <dbReference type="Pfam" id="PF00675"/>
    </source>
</evidence>
<evidence type="ECO:0000256" key="2">
    <source>
        <dbReference type="ARBA" id="ARBA00007261"/>
    </source>
</evidence>
<comment type="similarity">
    <text evidence="2">Belongs to the peptidase M16 family.</text>
</comment>
<dbReference type="GO" id="GO:0006627">
    <property type="term" value="P:protein processing involved in protein targeting to mitochondrion"/>
    <property type="evidence" value="ECO:0007669"/>
    <property type="project" value="TreeGrafter"/>
</dbReference>
<dbReference type="GO" id="GO:0046872">
    <property type="term" value="F:metal ion binding"/>
    <property type="evidence" value="ECO:0007669"/>
    <property type="project" value="UniProtKB-KW"/>
</dbReference>
<dbReference type="PANTHER" id="PTHR11851">
    <property type="entry name" value="METALLOPROTEASE"/>
    <property type="match status" value="1"/>
</dbReference>
<dbReference type="InterPro" id="IPR011249">
    <property type="entry name" value="Metalloenz_LuxS/M16"/>
</dbReference>
<evidence type="ECO:0000256" key="3">
    <source>
        <dbReference type="ARBA" id="ARBA00012299"/>
    </source>
</evidence>
<name>A0AAV0AEA2_PHAPC</name>
<dbReference type="InterPro" id="IPR011765">
    <property type="entry name" value="Pept_M16_N"/>
</dbReference>
<feature type="domain" description="Peptidase M16 N-terminal" evidence="11">
    <location>
        <begin position="103"/>
        <end position="203"/>
    </location>
</feature>
<evidence type="ECO:0000256" key="1">
    <source>
        <dbReference type="ARBA" id="ARBA00001098"/>
    </source>
</evidence>
<protein>
    <recommendedName>
        <fullName evidence="3">mitochondrial processing peptidase</fullName>
        <ecNumber evidence="3">3.4.24.64</ecNumber>
    </recommendedName>
    <alternativeName>
        <fullName evidence="9">Beta-MPP</fullName>
    </alternativeName>
</protein>
<dbReference type="Pfam" id="PF00675">
    <property type="entry name" value="Peptidase_M16"/>
    <property type="match status" value="1"/>
</dbReference>
<proteinExistence type="inferred from homology"/>
<evidence type="ECO:0000256" key="9">
    <source>
        <dbReference type="ARBA" id="ARBA00031018"/>
    </source>
</evidence>
<dbReference type="AlphaFoldDB" id="A0AAV0AEA2"/>
<dbReference type="GO" id="GO:0005739">
    <property type="term" value="C:mitochondrion"/>
    <property type="evidence" value="ECO:0007669"/>
    <property type="project" value="TreeGrafter"/>
</dbReference>
<gene>
    <name evidence="12" type="ORF">PPACK8108_LOCUS741</name>
</gene>
<dbReference type="PANTHER" id="PTHR11851:SF149">
    <property type="entry name" value="GH01077P"/>
    <property type="match status" value="1"/>
</dbReference>
<evidence type="ECO:0000313" key="12">
    <source>
        <dbReference type="EMBL" id="CAH7666390.1"/>
    </source>
</evidence>
<evidence type="ECO:0000256" key="10">
    <source>
        <dbReference type="SAM" id="MobiDB-lite"/>
    </source>
</evidence>
<dbReference type="GO" id="GO:0004222">
    <property type="term" value="F:metalloendopeptidase activity"/>
    <property type="evidence" value="ECO:0007669"/>
    <property type="project" value="UniProtKB-EC"/>
</dbReference>
<evidence type="ECO:0000256" key="7">
    <source>
        <dbReference type="ARBA" id="ARBA00022833"/>
    </source>
</evidence>
<keyword evidence="7" id="KW-0862">Zinc</keyword>
<evidence type="ECO:0000256" key="8">
    <source>
        <dbReference type="ARBA" id="ARBA00023049"/>
    </source>
</evidence>
<dbReference type="SUPFAM" id="SSF63411">
    <property type="entry name" value="LuxS/MPP-like metallohydrolase"/>
    <property type="match status" value="1"/>
</dbReference>
<accession>A0AAV0AEA2</accession>
<comment type="caution">
    <text evidence="12">The sequence shown here is derived from an EMBL/GenBank/DDBJ whole genome shotgun (WGS) entry which is preliminary data.</text>
</comment>
<evidence type="ECO:0000256" key="5">
    <source>
        <dbReference type="ARBA" id="ARBA00022723"/>
    </source>
</evidence>
<dbReference type="EMBL" id="CALTRL010000107">
    <property type="protein sequence ID" value="CAH7666390.1"/>
    <property type="molecule type" value="Genomic_DNA"/>
</dbReference>
<evidence type="ECO:0000256" key="6">
    <source>
        <dbReference type="ARBA" id="ARBA00022801"/>
    </source>
</evidence>
<evidence type="ECO:0000313" key="13">
    <source>
        <dbReference type="Proteomes" id="UP001153365"/>
    </source>
</evidence>
<keyword evidence="8" id="KW-0482">Metalloprotease</keyword>
<dbReference type="Proteomes" id="UP001153365">
    <property type="component" value="Unassembled WGS sequence"/>
</dbReference>
<sequence length="206" mass="23482">MGGVKLLDFKVKWKNSELRQLILKNEEVWSGKVEGKTIGESNENLLNFCLTEEQRELLFKALPAVTSQKSALEATTFEEVEQRRQEKADEEVEIDSGSRADKHVFPGTQKRTQHSLELEIENLGAHLNAYTSREQTCYFACSFSSDVPQMVEIISDILQNSKLDEGAIDIESSVILREQEEVDKAHEEVVFDHLHAIAFQDDPWSK</sequence>
<feature type="region of interest" description="Disordered" evidence="10">
    <location>
        <begin position="82"/>
        <end position="104"/>
    </location>
</feature>
<reference evidence="12" key="1">
    <citation type="submission" date="2022-06" db="EMBL/GenBank/DDBJ databases">
        <authorList>
            <consortium name="SYNGENTA / RWTH Aachen University"/>
        </authorList>
    </citation>
    <scope>NUCLEOTIDE SEQUENCE</scope>
</reference>
<keyword evidence="5" id="KW-0479">Metal-binding</keyword>